<dbReference type="InterPro" id="IPR001279">
    <property type="entry name" value="Metallo-B-lactamas"/>
</dbReference>
<dbReference type="RefSeq" id="WP_093107624.1">
    <property type="nucleotide sequence ID" value="NZ_FNOS01000005.1"/>
</dbReference>
<accession>A0A1H3H7D5</accession>
<organism evidence="2 3">
    <name type="scientific">Salimicrobium album</name>
    <dbReference type="NCBI Taxonomy" id="50717"/>
    <lineage>
        <taxon>Bacteria</taxon>
        <taxon>Bacillati</taxon>
        <taxon>Bacillota</taxon>
        <taxon>Bacilli</taxon>
        <taxon>Bacillales</taxon>
        <taxon>Bacillaceae</taxon>
        <taxon>Salimicrobium</taxon>
    </lineage>
</organism>
<comment type="caution">
    <text evidence="2">The sequence shown here is derived from an EMBL/GenBank/DDBJ whole genome shotgun (WGS) entry which is preliminary data.</text>
</comment>
<dbReference type="Proteomes" id="UP000198647">
    <property type="component" value="Unassembled WGS sequence"/>
</dbReference>
<keyword evidence="3" id="KW-1185">Reference proteome</keyword>
<dbReference type="Gene3D" id="3.60.15.10">
    <property type="entry name" value="Ribonuclease Z/Hydroxyacylglutathione hydrolase-like"/>
    <property type="match status" value="1"/>
</dbReference>
<dbReference type="EMBL" id="FNOS01000005">
    <property type="protein sequence ID" value="SDY11483.1"/>
    <property type="molecule type" value="Genomic_DNA"/>
</dbReference>
<dbReference type="InterPro" id="IPR050855">
    <property type="entry name" value="NDM-1-like"/>
</dbReference>
<evidence type="ECO:0000313" key="2">
    <source>
        <dbReference type="EMBL" id="SDY11483.1"/>
    </source>
</evidence>
<proteinExistence type="predicted"/>
<dbReference type="InterPro" id="IPR036866">
    <property type="entry name" value="RibonucZ/Hydroxyglut_hydro"/>
</dbReference>
<dbReference type="PANTHER" id="PTHR42951:SF17">
    <property type="entry name" value="METALLO-BETA-LACTAMASE DOMAIN-CONTAINING PROTEIN"/>
    <property type="match status" value="1"/>
</dbReference>
<dbReference type="Pfam" id="PF00753">
    <property type="entry name" value="Lactamase_B"/>
    <property type="match status" value="1"/>
</dbReference>
<dbReference type="SUPFAM" id="SSF56281">
    <property type="entry name" value="Metallo-hydrolase/oxidoreductase"/>
    <property type="match status" value="1"/>
</dbReference>
<protein>
    <submittedName>
        <fullName evidence="2">Glyoxylase, beta-lactamase superfamily II</fullName>
    </submittedName>
</protein>
<dbReference type="CDD" id="cd07721">
    <property type="entry name" value="yflN-like_MBL-fold"/>
    <property type="match status" value="1"/>
</dbReference>
<evidence type="ECO:0000259" key="1">
    <source>
        <dbReference type="SMART" id="SM00849"/>
    </source>
</evidence>
<sequence length="284" mass="32030">MKDDMQYGEDYKNIPATSKESGKFEKLADHVWYHTVQIVNLCYVANESNNVWVLVDAGMPNSSGEIISKAEETFGKDNPPEAIVLTHGHFDHVGSIVELVEHWNVPVYAHERELPFLRGEKAYMKPDPSVQGGAVAKLSGLFPKDPVNLGDMVYPLPDDGSVPFLEEWKWIHTPGHTPGHVSLWREKDQTLIAGDAFTTVKQENLMDVTLQKKDISGPPRYFTPDWKASHTSVRKLRDLNPVRAITGHGLPMENNELSKNLSYLTDNFEEIAVPDYGRHVENEE</sequence>
<name>A0A1H3H7D5_9BACI</name>
<gene>
    <name evidence="2" type="ORF">SAMN04488081_2095</name>
</gene>
<reference evidence="2 3" key="1">
    <citation type="submission" date="2016-10" db="EMBL/GenBank/DDBJ databases">
        <authorList>
            <person name="Varghese N."/>
            <person name="Submissions S."/>
        </authorList>
    </citation>
    <scope>NUCLEOTIDE SEQUENCE [LARGE SCALE GENOMIC DNA]</scope>
    <source>
        <strain evidence="2 3">DSM 20748</strain>
    </source>
</reference>
<feature type="domain" description="Metallo-beta-lactamase" evidence="1">
    <location>
        <begin position="39"/>
        <end position="248"/>
    </location>
</feature>
<evidence type="ECO:0000313" key="3">
    <source>
        <dbReference type="Proteomes" id="UP000198647"/>
    </source>
</evidence>
<dbReference type="SMART" id="SM00849">
    <property type="entry name" value="Lactamase_B"/>
    <property type="match status" value="1"/>
</dbReference>
<dbReference type="PANTHER" id="PTHR42951">
    <property type="entry name" value="METALLO-BETA-LACTAMASE DOMAIN-CONTAINING"/>
    <property type="match status" value="1"/>
</dbReference>